<dbReference type="InterPro" id="IPR003823">
    <property type="entry name" value="CP12_dom"/>
</dbReference>
<protein>
    <recommendedName>
        <fullName evidence="2">CP12 domain-containing protein</fullName>
    </recommendedName>
</protein>
<dbReference type="PANTHER" id="PTHR33921">
    <property type="entry name" value="CALVIN CYCLE PROTEIN CP12-2, CHLOROPLASTIC"/>
    <property type="match status" value="1"/>
</dbReference>
<feature type="domain" description="CP12" evidence="2">
    <location>
        <begin position="4"/>
        <end position="75"/>
    </location>
</feature>
<dbReference type="EMBL" id="PQWO01000002">
    <property type="protein sequence ID" value="PZD74941.1"/>
    <property type="molecule type" value="Genomic_DNA"/>
</dbReference>
<gene>
    <name evidence="3" type="ORF">C1752_00803</name>
</gene>
<keyword evidence="4" id="KW-1185">Reference proteome</keyword>
<name>A0A2W1K4N5_9CYAN</name>
<feature type="region of interest" description="Disordered" evidence="1">
    <location>
        <begin position="40"/>
        <end position="60"/>
    </location>
</feature>
<accession>A0A2W1K4N5</accession>
<dbReference type="AlphaFoldDB" id="A0A2W1K4N5"/>
<comment type="caution">
    <text evidence="3">The sequence shown here is derived from an EMBL/GenBank/DDBJ whole genome shotgun (WGS) entry which is preliminary data.</text>
</comment>
<organism evidence="3 4">
    <name type="scientific">Acaryochloris thomasi RCC1774</name>
    <dbReference type="NCBI Taxonomy" id="1764569"/>
    <lineage>
        <taxon>Bacteria</taxon>
        <taxon>Bacillati</taxon>
        <taxon>Cyanobacteriota</taxon>
        <taxon>Cyanophyceae</taxon>
        <taxon>Acaryochloridales</taxon>
        <taxon>Acaryochloridaceae</taxon>
        <taxon>Acaryochloris</taxon>
        <taxon>Acaryochloris thomasi</taxon>
    </lineage>
</organism>
<dbReference type="InterPro" id="IPR039314">
    <property type="entry name" value="CP12-like"/>
</dbReference>
<proteinExistence type="predicted"/>
<dbReference type="GO" id="GO:0080153">
    <property type="term" value="P:negative regulation of reductive pentose-phosphate cycle"/>
    <property type="evidence" value="ECO:0007669"/>
    <property type="project" value="TreeGrafter"/>
</dbReference>
<dbReference type="Proteomes" id="UP000248857">
    <property type="component" value="Unassembled WGS sequence"/>
</dbReference>
<evidence type="ECO:0000259" key="2">
    <source>
        <dbReference type="SMART" id="SM01093"/>
    </source>
</evidence>
<sequence>MADLKEKIEQELEQAREACDTKGAQSGECAAAWDAVEELQAEASHQRSKPEKKKSSLEQYCDDNPEAAECRIYDD</sequence>
<evidence type="ECO:0000313" key="4">
    <source>
        <dbReference type="Proteomes" id="UP000248857"/>
    </source>
</evidence>
<dbReference type="SMART" id="SM01093">
    <property type="entry name" value="CP12"/>
    <property type="match status" value="1"/>
</dbReference>
<dbReference type="PANTHER" id="PTHR33921:SF15">
    <property type="entry name" value="CALVIN CYCLE PROTEIN CP12-2, CHLOROPLASTIC"/>
    <property type="match status" value="1"/>
</dbReference>
<dbReference type="OrthoDB" id="9553701at2"/>
<feature type="compositionally biased region" description="Basic and acidic residues" evidence="1">
    <location>
        <begin position="44"/>
        <end position="56"/>
    </location>
</feature>
<dbReference type="RefSeq" id="WP_110984778.1">
    <property type="nucleotide sequence ID" value="NZ_CAWNWM010000002.1"/>
</dbReference>
<evidence type="ECO:0000313" key="3">
    <source>
        <dbReference type="EMBL" id="PZD74941.1"/>
    </source>
</evidence>
<dbReference type="Pfam" id="PF02672">
    <property type="entry name" value="CP12"/>
    <property type="match status" value="1"/>
</dbReference>
<reference evidence="3 4" key="1">
    <citation type="journal article" date="2018" name="Sci. Rep.">
        <title>A novel species of the marine cyanobacterium Acaryochloris with a unique pigment content and lifestyle.</title>
        <authorList>
            <person name="Partensky F."/>
            <person name="Six C."/>
            <person name="Ratin M."/>
            <person name="Garczarek L."/>
            <person name="Vaulot D."/>
            <person name="Probert I."/>
            <person name="Calteau A."/>
            <person name="Gourvil P."/>
            <person name="Marie D."/>
            <person name="Grebert T."/>
            <person name="Bouchier C."/>
            <person name="Le Panse S."/>
            <person name="Gachenot M."/>
            <person name="Rodriguez F."/>
            <person name="Garrido J.L."/>
        </authorList>
    </citation>
    <scope>NUCLEOTIDE SEQUENCE [LARGE SCALE GENOMIC DNA]</scope>
    <source>
        <strain evidence="3 4">RCC1774</strain>
    </source>
</reference>
<evidence type="ECO:0000256" key="1">
    <source>
        <dbReference type="SAM" id="MobiDB-lite"/>
    </source>
</evidence>